<organism evidence="3 4">
    <name type="scientific">Paenibacillus lacisoli</name>
    <dbReference type="NCBI Taxonomy" id="3064525"/>
    <lineage>
        <taxon>Bacteria</taxon>
        <taxon>Bacillati</taxon>
        <taxon>Bacillota</taxon>
        <taxon>Bacilli</taxon>
        <taxon>Bacillales</taxon>
        <taxon>Paenibacillaceae</taxon>
        <taxon>Paenibacillus</taxon>
    </lineage>
</organism>
<evidence type="ECO:0000313" key="3">
    <source>
        <dbReference type="EMBL" id="MDO7907670.1"/>
    </source>
</evidence>
<reference evidence="3 4" key="1">
    <citation type="submission" date="2023-07" db="EMBL/GenBank/DDBJ databases">
        <title>Paenibacillus sp. JX-17 nov. isolated from soil.</title>
        <authorList>
            <person name="Wan Y."/>
            <person name="Liu B."/>
        </authorList>
    </citation>
    <scope>NUCLEOTIDE SEQUENCE [LARGE SCALE GENOMIC DNA]</scope>
    <source>
        <strain evidence="3 4">JX-17</strain>
    </source>
</reference>
<dbReference type="PANTHER" id="PTHR37302">
    <property type="entry name" value="SLR1116 PROTEIN"/>
    <property type="match status" value="1"/>
</dbReference>
<dbReference type="Gene3D" id="1.20.120.450">
    <property type="entry name" value="dinb family like domain"/>
    <property type="match status" value="1"/>
</dbReference>
<evidence type="ECO:0000313" key="4">
    <source>
        <dbReference type="Proteomes" id="UP001240171"/>
    </source>
</evidence>
<accession>A0ABT9CEG7</accession>
<keyword evidence="2" id="KW-0479">Metal-binding</keyword>
<dbReference type="Pfam" id="PF05163">
    <property type="entry name" value="DinB"/>
    <property type="match status" value="1"/>
</dbReference>
<dbReference type="InterPro" id="IPR034660">
    <property type="entry name" value="DinB/YfiT-like"/>
</dbReference>
<comment type="similarity">
    <text evidence="1">Belongs to the DinB family.</text>
</comment>
<proteinExistence type="inferred from homology"/>
<gene>
    <name evidence="3" type="ORF">Q5741_14765</name>
</gene>
<dbReference type="InterPro" id="IPR007837">
    <property type="entry name" value="DinB"/>
</dbReference>
<dbReference type="SUPFAM" id="SSF109854">
    <property type="entry name" value="DinB/YfiT-like putative metalloenzymes"/>
    <property type="match status" value="1"/>
</dbReference>
<dbReference type="Proteomes" id="UP001240171">
    <property type="component" value="Unassembled WGS sequence"/>
</dbReference>
<dbReference type="PANTHER" id="PTHR37302:SF1">
    <property type="entry name" value="PROTEIN DINB"/>
    <property type="match status" value="1"/>
</dbReference>
<dbReference type="EMBL" id="JAUQTB010000009">
    <property type="protein sequence ID" value="MDO7907670.1"/>
    <property type="molecule type" value="Genomic_DNA"/>
</dbReference>
<evidence type="ECO:0000256" key="2">
    <source>
        <dbReference type="ARBA" id="ARBA00022723"/>
    </source>
</evidence>
<evidence type="ECO:0000256" key="1">
    <source>
        <dbReference type="ARBA" id="ARBA00008635"/>
    </source>
</evidence>
<protein>
    <submittedName>
        <fullName evidence="3">DinB family protein</fullName>
    </submittedName>
</protein>
<dbReference type="RefSeq" id="WP_305024886.1">
    <property type="nucleotide sequence ID" value="NZ_JAUQTB010000009.1"/>
</dbReference>
<name>A0ABT9CEG7_9BACL</name>
<sequence>MSEETIPLYEYHAWANKIVFSHLHILPEDIWNQNLTSVFPSIHQLLSHMLASDVLWLSVMCERPFEEARAARNRLIEETGTETLTGMRTRFDETVDQYRTFLNQSNPALIIPLAHPHYGTFNSTLSAVVQHVVNHGTYHRGNLTAMLHQLGHQGVPTDYVFYLYQA</sequence>
<comment type="caution">
    <text evidence="3">The sequence shown here is derived from an EMBL/GenBank/DDBJ whole genome shotgun (WGS) entry which is preliminary data.</text>
</comment>
<keyword evidence="4" id="KW-1185">Reference proteome</keyword>